<evidence type="ECO:0000313" key="1">
    <source>
        <dbReference type="EMBL" id="CAG2184345.1"/>
    </source>
</evidence>
<comment type="caution">
    <text evidence="1">The sequence shown here is derived from an EMBL/GenBank/DDBJ whole genome shotgun (WGS) entry which is preliminary data.</text>
</comment>
<dbReference type="OrthoDB" id="6177758at2759"/>
<dbReference type="EMBL" id="CAJPWZ010000001">
    <property type="protein sequence ID" value="CAG2184345.1"/>
    <property type="molecule type" value="Genomic_DNA"/>
</dbReference>
<dbReference type="InterPro" id="IPR011042">
    <property type="entry name" value="6-blade_b-propeller_TolB-like"/>
</dbReference>
<sequence>MKLTSMCINANGTILLGYADIPYISYGVTLLNDKGELKNSFRFNSIYCADKIAANEHGTYIISHSGLEKAVQGLSSSFSVQWTYIGNRRDNINNDFKPKDIVISSSGLIYVTDDSTSSIHVLTQDGDFVANYGKEHGIIDPEVLHINKEGKLMIWCRDGNLKY</sequence>
<dbReference type="Proteomes" id="UP000683360">
    <property type="component" value="Unassembled WGS sequence"/>
</dbReference>
<dbReference type="Gene3D" id="2.120.10.30">
    <property type="entry name" value="TolB, C-terminal domain"/>
    <property type="match status" value="1"/>
</dbReference>
<evidence type="ECO:0000313" key="2">
    <source>
        <dbReference type="Proteomes" id="UP000683360"/>
    </source>
</evidence>
<organism evidence="1 2">
    <name type="scientific">Mytilus edulis</name>
    <name type="common">Blue mussel</name>
    <dbReference type="NCBI Taxonomy" id="6550"/>
    <lineage>
        <taxon>Eukaryota</taxon>
        <taxon>Metazoa</taxon>
        <taxon>Spiralia</taxon>
        <taxon>Lophotrochozoa</taxon>
        <taxon>Mollusca</taxon>
        <taxon>Bivalvia</taxon>
        <taxon>Autobranchia</taxon>
        <taxon>Pteriomorphia</taxon>
        <taxon>Mytilida</taxon>
        <taxon>Mytiloidea</taxon>
        <taxon>Mytilidae</taxon>
        <taxon>Mytilinae</taxon>
        <taxon>Mytilus</taxon>
    </lineage>
</organism>
<name>A0A8S3PML7_MYTED</name>
<protein>
    <submittedName>
        <fullName evidence="1">Uncharacterized protein</fullName>
    </submittedName>
</protein>
<dbReference type="AlphaFoldDB" id="A0A8S3PML7"/>
<dbReference type="SUPFAM" id="SSF101898">
    <property type="entry name" value="NHL repeat"/>
    <property type="match status" value="1"/>
</dbReference>
<accession>A0A8S3PML7</accession>
<keyword evidence="2" id="KW-1185">Reference proteome</keyword>
<reference evidence="1" key="1">
    <citation type="submission" date="2021-03" db="EMBL/GenBank/DDBJ databases">
        <authorList>
            <person name="Bekaert M."/>
        </authorList>
    </citation>
    <scope>NUCLEOTIDE SEQUENCE</scope>
</reference>
<gene>
    <name evidence="1" type="ORF">MEDL_1</name>
</gene>
<proteinExistence type="predicted"/>